<evidence type="ECO:0000256" key="9">
    <source>
        <dbReference type="ARBA" id="ARBA00042895"/>
    </source>
</evidence>
<dbReference type="InterPro" id="IPR048395">
    <property type="entry name" value="Glyco_hydro_31_C"/>
</dbReference>
<feature type="domain" description="Glycosyl hydrolase family 31 C-terminal" evidence="15">
    <location>
        <begin position="770"/>
        <end position="862"/>
    </location>
</feature>
<name>A0AAF0F791_9BASI</name>
<organism evidence="16 17">
    <name type="scientific">Malassezia japonica</name>
    <dbReference type="NCBI Taxonomy" id="223818"/>
    <lineage>
        <taxon>Eukaryota</taxon>
        <taxon>Fungi</taxon>
        <taxon>Dikarya</taxon>
        <taxon>Basidiomycota</taxon>
        <taxon>Ustilaginomycotina</taxon>
        <taxon>Malasseziomycetes</taxon>
        <taxon>Malasseziales</taxon>
        <taxon>Malasseziaceae</taxon>
        <taxon>Malassezia</taxon>
    </lineage>
</organism>
<dbReference type="SUPFAM" id="SSF51011">
    <property type="entry name" value="Glycosyl hydrolase domain"/>
    <property type="match status" value="1"/>
</dbReference>
<keyword evidence="6" id="KW-0256">Endoplasmic reticulum</keyword>
<feature type="chain" id="PRO_5042178545" description="Glucosidase II subunit alpha" evidence="12">
    <location>
        <begin position="20"/>
        <end position="1037"/>
    </location>
</feature>
<evidence type="ECO:0000313" key="17">
    <source>
        <dbReference type="Proteomes" id="UP001217754"/>
    </source>
</evidence>
<evidence type="ECO:0000256" key="3">
    <source>
        <dbReference type="ARBA" id="ARBA00007806"/>
    </source>
</evidence>
<dbReference type="CDD" id="cd06603">
    <property type="entry name" value="GH31_GANC_GANAB_alpha"/>
    <property type="match status" value="1"/>
</dbReference>
<keyword evidence="7" id="KW-0325">Glycoprotein</keyword>
<dbReference type="SUPFAM" id="SSF74650">
    <property type="entry name" value="Galactose mutarotase-like"/>
    <property type="match status" value="1"/>
</dbReference>
<dbReference type="GeneID" id="85227633"/>
<dbReference type="Gene3D" id="2.60.40.1180">
    <property type="entry name" value="Golgi alpha-mannosidase II"/>
    <property type="match status" value="2"/>
</dbReference>
<dbReference type="GO" id="GO:0017177">
    <property type="term" value="C:glucosidase II complex"/>
    <property type="evidence" value="ECO:0007669"/>
    <property type="project" value="TreeGrafter"/>
</dbReference>
<feature type="domain" description="Glycoside hydrolase family 31 N-terminal" evidence="14">
    <location>
        <begin position="82"/>
        <end position="349"/>
    </location>
</feature>
<feature type="domain" description="Glycoside hydrolase family 31 TIM barrel" evidence="13">
    <location>
        <begin position="422"/>
        <end position="762"/>
    </location>
</feature>
<dbReference type="GO" id="GO:0006491">
    <property type="term" value="P:N-glycan processing"/>
    <property type="evidence" value="ECO:0007669"/>
    <property type="project" value="TreeGrafter"/>
</dbReference>
<dbReference type="Pfam" id="PF21365">
    <property type="entry name" value="Glyco_hydro_31_3rd"/>
    <property type="match status" value="1"/>
</dbReference>
<dbReference type="InterPro" id="IPR017853">
    <property type="entry name" value="GH"/>
</dbReference>
<evidence type="ECO:0000259" key="14">
    <source>
        <dbReference type="Pfam" id="PF13802"/>
    </source>
</evidence>
<evidence type="ECO:0000256" key="11">
    <source>
        <dbReference type="SAM" id="MobiDB-lite"/>
    </source>
</evidence>
<keyword evidence="17" id="KW-1185">Reference proteome</keyword>
<dbReference type="Proteomes" id="UP001217754">
    <property type="component" value="Chromosome 8"/>
</dbReference>
<dbReference type="EMBL" id="CP119965">
    <property type="protein sequence ID" value="WFD40991.1"/>
    <property type="molecule type" value="Genomic_DNA"/>
</dbReference>
<keyword evidence="4 12" id="KW-0732">Signal</keyword>
<evidence type="ECO:0000259" key="15">
    <source>
        <dbReference type="Pfam" id="PF21365"/>
    </source>
</evidence>
<evidence type="ECO:0000256" key="1">
    <source>
        <dbReference type="ARBA" id="ARBA00004240"/>
    </source>
</evidence>
<evidence type="ECO:0000256" key="7">
    <source>
        <dbReference type="ARBA" id="ARBA00023180"/>
    </source>
</evidence>
<dbReference type="Pfam" id="PF01055">
    <property type="entry name" value="Glyco_hydro_31_2nd"/>
    <property type="match status" value="1"/>
</dbReference>
<comment type="pathway">
    <text evidence="2">Glycan metabolism; N-glycan metabolism.</text>
</comment>
<dbReference type="AlphaFoldDB" id="A0AAF0F791"/>
<dbReference type="GO" id="GO:0005975">
    <property type="term" value="P:carbohydrate metabolic process"/>
    <property type="evidence" value="ECO:0007669"/>
    <property type="project" value="InterPro"/>
</dbReference>
<evidence type="ECO:0000256" key="6">
    <source>
        <dbReference type="ARBA" id="ARBA00022824"/>
    </source>
</evidence>
<sequence length="1037" mass="117440">MRSVLTFGAVASAWALVAAVRPGDFKKCEDTSLCRRFRRIAEHAETTGVVSPYSVPSGGEMDGHQLRLDVSSALHPDIRFDMVFSFFEDGTARVQMDQGGERYNNLRRYNEAPVWAIAQMPEPASNIAMEYSSDTQKTTVQWGTAQNEMILEHEPLRVQFVRDGIVQMILNDRSLLHMEHFRPKPEVFPSPEEPEDAKSSLVFQKRAADLATRHGRRSKPSRETIEHWAGFEKEDHGEWEESWSGTKDSKPKGPEGLGLDVSFPGYGTLFGLPEHASPLSLRSTRAPPAGEEEEAGRFTDPYRLMNTDVFEYEYDSPMALYGNAPILHAQSKGSGVSVLWLNAAETWVDLHKTKRRPGPAVLKGRASERSSLDETLVKGGTSDLSSHAHFFSEAGVLDLFVFLGPSAEVNMERFTSLVGRTALPQYFAIGYHQCRWNYLSDDDVKDVSVQFDEADMPMDVIWLDVEYSKTRMYGVWDKRSFIDPLGMVEALDERGRKLVIIIDPHLKTTSEYYLYDEAKKGDLLVKNADGKTDYEGECWPGQSSWIDVFNPKVWEWWISQFLLPKGKLEGNARNLFVWNDMSEPAIFSGPEVTSPKDVIHHGNWENRDLHNINGLIYQNLTSIGLTRRELGTKDKHGLSGVERRPFVLSRAWWLGSQRFGAIWTGDNMGTWEHFAGSVPMILQNGLGGMSFCGADIGGFFGNPDEELLVRWYQAGIFEPFFRAHAHIDTKRREPYLYDGEPRKAMRGLLQLRYQLLPVWYTAFWQSNVAGQPVLKTQHLLFPHDENGFAVGDQFYLGDSGLLVKPPVTQGVDRVEMYLAEDQMYYHYFTQHEYRGAQSGRRVTVPAPLTNEVPLLIRGGSILPVRERNRRAAELQRRDPFTLYIALSRNRQGTRAEGELYMDDGQTFAYRDQNAFIARHFVLAQEKGVHRLRASALTGKDAKIPNSDATALQTAHNPFVQEIQSVRVERIVILGLEQEPRTIVAHAADGRTETLSFTWRAAAKVARSATDSSEMRASELVIRDPRMLIAQDWSVEIQ</sequence>
<dbReference type="PANTHER" id="PTHR22762:SF54">
    <property type="entry name" value="BCDNA.GH04962"/>
    <property type="match status" value="1"/>
</dbReference>
<comment type="subcellular location">
    <subcellularLocation>
        <location evidence="1">Endoplasmic reticulum</location>
    </subcellularLocation>
</comment>
<proteinExistence type="inferred from homology"/>
<protein>
    <recommendedName>
        <fullName evidence="9">Glucosidase II subunit alpha</fullName>
    </recommendedName>
</protein>
<evidence type="ECO:0000256" key="10">
    <source>
        <dbReference type="RuleBase" id="RU361185"/>
    </source>
</evidence>
<dbReference type="InterPro" id="IPR011013">
    <property type="entry name" value="Gal_mutarotase_sf_dom"/>
</dbReference>
<dbReference type="Gene3D" id="2.60.40.1760">
    <property type="entry name" value="glycosyl hydrolase (family 31)"/>
    <property type="match status" value="1"/>
</dbReference>
<dbReference type="Pfam" id="PF13802">
    <property type="entry name" value="Gal_mutarotas_2"/>
    <property type="match status" value="1"/>
</dbReference>
<comment type="similarity">
    <text evidence="3 10">Belongs to the glycosyl hydrolase 31 family.</text>
</comment>
<evidence type="ECO:0000256" key="12">
    <source>
        <dbReference type="SAM" id="SignalP"/>
    </source>
</evidence>
<dbReference type="PANTHER" id="PTHR22762">
    <property type="entry name" value="ALPHA-GLUCOSIDASE"/>
    <property type="match status" value="1"/>
</dbReference>
<dbReference type="Gene3D" id="3.20.20.80">
    <property type="entry name" value="Glycosidases"/>
    <property type="match status" value="2"/>
</dbReference>
<dbReference type="CDD" id="cd14752">
    <property type="entry name" value="GH31_N"/>
    <property type="match status" value="1"/>
</dbReference>
<gene>
    <name evidence="16" type="primary">ROT2</name>
    <name evidence="16" type="ORF">MJAP1_003982</name>
</gene>
<evidence type="ECO:0000259" key="13">
    <source>
        <dbReference type="Pfam" id="PF01055"/>
    </source>
</evidence>
<evidence type="ECO:0000256" key="2">
    <source>
        <dbReference type="ARBA" id="ARBA00004833"/>
    </source>
</evidence>
<evidence type="ECO:0000313" key="16">
    <source>
        <dbReference type="EMBL" id="WFD40991.1"/>
    </source>
</evidence>
<feature type="signal peptide" evidence="12">
    <location>
        <begin position="1"/>
        <end position="19"/>
    </location>
</feature>
<accession>A0AAF0F791</accession>
<feature type="region of interest" description="Disordered" evidence="11">
    <location>
        <begin position="236"/>
        <end position="256"/>
    </location>
</feature>
<dbReference type="InterPro" id="IPR000322">
    <property type="entry name" value="Glyco_hydro_31_TIM"/>
</dbReference>
<dbReference type="SUPFAM" id="SSF51445">
    <property type="entry name" value="(Trans)glycosidases"/>
    <property type="match status" value="1"/>
</dbReference>
<keyword evidence="5 10" id="KW-0378">Hydrolase</keyword>
<dbReference type="RefSeq" id="XP_060123888.1">
    <property type="nucleotide sequence ID" value="XM_060267905.1"/>
</dbReference>
<dbReference type="PROSITE" id="PS00129">
    <property type="entry name" value="GLYCOSYL_HYDROL_F31_1"/>
    <property type="match status" value="1"/>
</dbReference>
<evidence type="ECO:0000256" key="8">
    <source>
        <dbReference type="ARBA" id="ARBA00023295"/>
    </source>
</evidence>
<dbReference type="InterPro" id="IPR013780">
    <property type="entry name" value="Glyco_hydro_b"/>
</dbReference>
<dbReference type="GO" id="GO:0030246">
    <property type="term" value="F:carbohydrate binding"/>
    <property type="evidence" value="ECO:0007669"/>
    <property type="project" value="InterPro"/>
</dbReference>
<evidence type="ECO:0000256" key="5">
    <source>
        <dbReference type="ARBA" id="ARBA00022801"/>
    </source>
</evidence>
<dbReference type="InterPro" id="IPR030458">
    <property type="entry name" value="Glyco_hydro_31_AS"/>
</dbReference>
<dbReference type="InterPro" id="IPR025887">
    <property type="entry name" value="Glyco_hydro_31_N_dom"/>
</dbReference>
<keyword evidence="8 10" id="KW-0326">Glycosidase</keyword>
<reference evidence="16" key="1">
    <citation type="submission" date="2023-03" db="EMBL/GenBank/DDBJ databases">
        <title>Mating type loci evolution in Malassezia.</title>
        <authorList>
            <person name="Coelho M.A."/>
        </authorList>
    </citation>
    <scope>NUCLEOTIDE SEQUENCE</scope>
    <source>
        <strain evidence="16">CBS 9431</strain>
    </source>
</reference>
<dbReference type="GO" id="GO:0090599">
    <property type="term" value="F:alpha-glucosidase activity"/>
    <property type="evidence" value="ECO:0007669"/>
    <property type="project" value="TreeGrafter"/>
</dbReference>
<evidence type="ECO:0000256" key="4">
    <source>
        <dbReference type="ARBA" id="ARBA00022729"/>
    </source>
</evidence>